<protein>
    <recommendedName>
        <fullName evidence="4">YhhN-like protein</fullName>
    </recommendedName>
</protein>
<dbReference type="EMBL" id="CAKLPY010000001">
    <property type="protein sequence ID" value="CAH0994877.1"/>
    <property type="molecule type" value="Genomic_DNA"/>
</dbReference>
<keyword evidence="1" id="KW-0472">Membrane</keyword>
<comment type="caution">
    <text evidence="2">The sequence shown here is derived from an EMBL/GenBank/DDBJ whole genome shotgun (WGS) entry which is preliminary data.</text>
</comment>
<proteinExistence type="predicted"/>
<accession>A0ABM9AMW5</accession>
<keyword evidence="1" id="KW-1133">Transmembrane helix</keyword>
<keyword evidence="1" id="KW-0812">Transmembrane</keyword>
<dbReference type="RefSeq" id="WP_238805027.1">
    <property type="nucleotide sequence ID" value="NZ_CAKLPY010000001.1"/>
</dbReference>
<sequence length="290" mass="33514">MNINRLIALLVVLLIGLTGFGLFNSIALLVSIGHIFVLPMIGIWYGFKRHWRTTSIDIAMYLTYLVGSFSDSLILLGGQIGEVLQITMTIVMHMILIVVFRKEGTRIYSDKLQDLPKLLIPITIIFIFFGTVLIPVIPDALYFLLIFYAVQEMILISHGLFRRVKGKSYVWVALGVSLIFLKDVLYCYNFFIYENSILSLYIIQYSLSAFVYFMIAVGIALNQDNNSLNQQESFEQFIKNYVKVLFNIKNLIHFQKILETIKNIFDEITKSTKRNFSIFWHVLAETNKIF</sequence>
<feature type="transmembrane region" description="Helical" evidence="1">
    <location>
        <begin position="198"/>
        <end position="221"/>
    </location>
</feature>
<name>A0ABM9AMW5_9BACT</name>
<feature type="transmembrane region" description="Helical" evidence="1">
    <location>
        <begin position="115"/>
        <end position="134"/>
    </location>
</feature>
<dbReference type="Proteomes" id="UP000837932">
    <property type="component" value="Unassembled WGS sequence"/>
</dbReference>
<evidence type="ECO:0000313" key="3">
    <source>
        <dbReference type="Proteomes" id="UP000837932"/>
    </source>
</evidence>
<evidence type="ECO:0000256" key="1">
    <source>
        <dbReference type="SAM" id="Phobius"/>
    </source>
</evidence>
<evidence type="ECO:0008006" key="4">
    <source>
        <dbReference type="Google" id="ProtNLM"/>
    </source>
</evidence>
<gene>
    <name evidence="2" type="ORF">EMA8858_00990</name>
</gene>
<keyword evidence="3" id="KW-1185">Reference proteome</keyword>
<feature type="transmembrane region" description="Helical" evidence="1">
    <location>
        <begin position="31"/>
        <end position="47"/>
    </location>
</feature>
<feature type="transmembrane region" description="Helical" evidence="1">
    <location>
        <begin position="83"/>
        <end position="100"/>
    </location>
</feature>
<reference evidence="2" key="1">
    <citation type="submission" date="2021-12" db="EMBL/GenBank/DDBJ databases">
        <authorList>
            <person name="Rodrigo-Torres L."/>
            <person name="Arahal R. D."/>
            <person name="Lucena T."/>
        </authorList>
    </citation>
    <scope>NUCLEOTIDE SEQUENCE</scope>
    <source>
        <strain evidence="2">CECT 8858</strain>
    </source>
</reference>
<organism evidence="2 3">
    <name type="scientific">Emticicia aquatica</name>
    <dbReference type="NCBI Taxonomy" id="1681835"/>
    <lineage>
        <taxon>Bacteria</taxon>
        <taxon>Pseudomonadati</taxon>
        <taxon>Bacteroidota</taxon>
        <taxon>Cytophagia</taxon>
        <taxon>Cytophagales</taxon>
        <taxon>Leadbetterellaceae</taxon>
        <taxon>Emticicia</taxon>
    </lineage>
</organism>
<evidence type="ECO:0000313" key="2">
    <source>
        <dbReference type="EMBL" id="CAH0994877.1"/>
    </source>
</evidence>
<feature type="transmembrane region" description="Helical" evidence="1">
    <location>
        <begin position="59"/>
        <end position="77"/>
    </location>
</feature>
<feature type="transmembrane region" description="Helical" evidence="1">
    <location>
        <begin position="168"/>
        <end position="192"/>
    </location>
</feature>
<feature type="transmembrane region" description="Helical" evidence="1">
    <location>
        <begin position="140"/>
        <end position="161"/>
    </location>
</feature>